<gene>
    <name evidence="1" type="ORF">GOODEAATRI_008626</name>
</gene>
<dbReference type="EMBL" id="JAHRIO010080427">
    <property type="protein sequence ID" value="MEQ2184507.1"/>
    <property type="molecule type" value="Genomic_DNA"/>
</dbReference>
<comment type="caution">
    <text evidence="1">The sequence shown here is derived from an EMBL/GenBank/DDBJ whole genome shotgun (WGS) entry which is preliminary data.</text>
</comment>
<proteinExistence type="predicted"/>
<name>A0ABV0PMJ5_9TELE</name>
<protein>
    <submittedName>
        <fullName evidence="1">Uncharacterized protein</fullName>
    </submittedName>
</protein>
<evidence type="ECO:0000313" key="1">
    <source>
        <dbReference type="EMBL" id="MEQ2184507.1"/>
    </source>
</evidence>
<reference evidence="1 2" key="1">
    <citation type="submission" date="2021-06" db="EMBL/GenBank/DDBJ databases">
        <authorList>
            <person name="Palmer J.M."/>
        </authorList>
    </citation>
    <scope>NUCLEOTIDE SEQUENCE [LARGE SCALE GENOMIC DNA]</scope>
    <source>
        <strain evidence="1 2">GA_2019</strain>
        <tissue evidence="1">Muscle</tissue>
    </source>
</reference>
<accession>A0ABV0PMJ5</accession>
<keyword evidence="2" id="KW-1185">Reference proteome</keyword>
<evidence type="ECO:0000313" key="2">
    <source>
        <dbReference type="Proteomes" id="UP001476798"/>
    </source>
</evidence>
<organism evidence="1 2">
    <name type="scientific">Goodea atripinnis</name>
    <dbReference type="NCBI Taxonomy" id="208336"/>
    <lineage>
        <taxon>Eukaryota</taxon>
        <taxon>Metazoa</taxon>
        <taxon>Chordata</taxon>
        <taxon>Craniata</taxon>
        <taxon>Vertebrata</taxon>
        <taxon>Euteleostomi</taxon>
        <taxon>Actinopterygii</taxon>
        <taxon>Neopterygii</taxon>
        <taxon>Teleostei</taxon>
        <taxon>Neoteleostei</taxon>
        <taxon>Acanthomorphata</taxon>
        <taxon>Ovalentaria</taxon>
        <taxon>Atherinomorphae</taxon>
        <taxon>Cyprinodontiformes</taxon>
        <taxon>Goodeidae</taxon>
        <taxon>Goodea</taxon>
    </lineage>
</organism>
<sequence>MLWWNTTKLMWTVGPCARVRRNLKATVTYATVTAYMKSCQCALTYLLFHEGHEFMTDNVDYYREVLGYDGSPREVRNLLCYSTCEGLVWRLKERLQQLVS</sequence>
<dbReference type="Proteomes" id="UP001476798">
    <property type="component" value="Unassembled WGS sequence"/>
</dbReference>